<dbReference type="InterPro" id="IPR036397">
    <property type="entry name" value="RNaseH_sf"/>
</dbReference>
<evidence type="ECO:0000313" key="2">
    <source>
        <dbReference type="EMBL" id="MFF1279102.1"/>
    </source>
</evidence>
<dbReference type="RefSeq" id="WP_388242142.1">
    <property type="nucleotide sequence ID" value="NZ_JBHVZQ010000095.1"/>
</dbReference>
<name>A0ABW6QJC3_9ACTN</name>
<dbReference type="Pfam" id="PF13358">
    <property type="entry name" value="DDE_3"/>
    <property type="match status" value="1"/>
</dbReference>
<organism evidence="2 3">
    <name type="scientific">Streptomyces marokkonensis</name>
    <dbReference type="NCBI Taxonomy" id="324855"/>
    <lineage>
        <taxon>Bacteria</taxon>
        <taxon>Bacillati</taxon>
        <taxon>Actinomycetota</taxon>
        <taxon>Actinomycetes</taxon>
        <taxon>Kitasatosporales</taxon>
        <taxon>Streptomycetaceae</taxon>
        <taxon>Streptomyces</taxon>
    </lineage>
</organism>
<gene>
    <name evidence="2" type="ORF">ACFVZC_38025</name>
</gene>
<comment type="caution">
    <text evidence="2">The sequence shown here is derived from an EMBL/GenBank/DDBJ whole genome shotgun (WGS) entry which is preliminary data.</text>
</comment>
<evidence type="ECO:0000313" key="3">
    <source>
        <dbReference type="Proteomes" id="UP001601627"/>
    </source>
</evidence>
<proteinExistence type="predicted"/>
<accession>A0ABW6QJC3</accession>
<reference evidence="2 3" key="1">
    <citation type="submission" date="2024-09" db="EMBL/GenBank/DDBJ databases">
        <title>The Natural Products Discovery Center: Release of the First 8490 Sequenced Strains for Exploring Actinobacteria Biosynthetic Diversity.</title>
        <authorList>
            <person name="Kalkreuter E."/>
            <person name="Kautsar S.A."/>
            <person name="Yang D."/>
            <person name="Bader C.D."/>
            <person name="Teijaro C.N."/>
            <person name="Fluegel L."/>
            <person name="Davis C.M."/>
            <person name="Simpson J.R."/>
            <person name="Lauterbach L."/>
            <person name="Steele A.D."/>
            <person name="Gui C."/>
            <person name="Meng S."/>
            <person name="Li G."/>
            <person name="Viehrig K."/>
            <person name="Ye F."/>
            <person name="Su P."/>
            <person name="Kiefer A.F."/>
            <person name="Nichols A."/>
            <person name="Cepeda A.J."/>
            <person name="Yan W."/>
            <person name="Fan B."/>
            <person name="Jiang Y."/>
            <person name="Adhikari A."/>
            <person name="Zheng C.-J."/>
            <person name="Schuster L."/>
            <person name="Cowan T.M."/>
            <person name="Smanski M.J."/>
            <person name="Chevrette M.G."/>
            <person name="De Carvalho L.P.S."/>
            <person name="Shen B."/>
        </authorList>
    </citation>
    <scope>NUCLEOTIDE SEQUENCE [LARGE SCALE GENOMIC DNA]</scope>
    <source>
        <strain evidence="2 3">NPDC058328</strain>
    </source>
</reference>
<protein>
    <submittedName>
        <fullName evidence="2">Transposase</fullName>
    </submittedName>
</protein>
<keyword evidence="3" id="KW-1185">Reference proteome</keyword>
<dbReference type="Gene3D" id="3.30.420.10">
    <property type="entry name" value="Ribonuclease H-like superfamily/Ribonuclease H"/>
    <property type="match status" value="1"/>
</dbReference>
<feature type="domain" description="Tc1-like transposase DDE" evidence="1">
    <location>
        <begin position="7"/>
        <end position="143"/>
    </location>
</feature>
<sequence>MKKRAWIVFLDESGVSLLPEVRRTYAPRGRTPTLRHRLNWKRAGMAAALGYHAADPERGPRLCFHLKPGSYDTTSLIEVLEQIKTFYAGESVVLVWDGLSAHWSRGMRAWVAEQDWLTLERLPAYAPELNPVELLWSAIKTRELANLAGGHLADVADAADVADVADAAERGIHRVCSSEQLPWSFLTHTGLTIHPQTPRN</sequence>
<dbReference type="EMBL" id="JBHVZQ010000095">
    <property type="protein sequence ID" value="MFF1279102.1"/>
    <property type="molecule type" value="Genomic_DNA"/>
</dbReference>
<evidence type="ECO:0000259" key="1">
    <source>
        <dbReference type="Pfam" id="PF13358"/>
    </source>
</evidence>
<dbReference type="InterPro" id="IPR038717">
    <property type="entry name" value="Tc1-like_DDE_dom"/>
</dbReference>
<dbReference type="Proteomes" id="UP001601627">
    <property type="component" value="Unassembled WGS sequence"/>
</dbReference>